<protein>
    <recommendedName>
        <fullName evidence="3">DUF7605 domain-containing protein</fullName>
    </recommendedName>
</protein>
<feature type="compositionally biased region" description="Polar residues" evidence="2">
    <location>
        <begin position="17"/>
        <end position="36"/>
    </location>
</feature>
<dbReference type="OrthoDB" id="3598281at2759"/>
<name>M2MYN4_BAUPA</name>
<feature type="domain" description="DUF7605" evidence="3">
    <location>
        <begin position="615"/>
        <end position="675"/>
    </location>
</feature>
<dbReference type="InterPro" id="IPR027417">
    <property type="entry name" value="P-loop_NTPase"/>
</dbReference>
<dbReference type="InterPro" id="IPR056024">
    <property type="entry name" value="DUF7605"/>
</dbReference>
<sequence length="866" mass="96709">MASDSEGPPDKRRKTGSGDNAINEQRLQLPASSSITGGEDAEVEKNNDGLTNIGLDSFEDHEAAYSETQEPLPRCAAFDLRFTNVKRDLEAFAAEAAQELSKLSCNTPAAARLKAAATSLTSIPKLEKQMIGLLGETGSGKSSLVCSILDQPNIAKALDAGESCTLVPTIYKRAGPQQTRGYSAEIIHLDAAAITELLTGCVEAWEVWTLHGHKSWTKDVEQEHERHAATCLSTFRALFCWDEAQARKVLDGLADPKSSRESQLALYVRNIKEAIYKANHIDDSYAQAYVANTVDELRGQLDALLTETHDFKRPARWPLVKQVIIGIRNGSRILDYFTIADFPDIMDVHQVRVNATLNQIKNCGRLWVVARIGRIKTDTCLSDALQTYGVPFEGNIDVVATKADENIDHVYLPNNLQMTEEEKNTYTKVKADRDTVEFRIKRLQHHRKQLSASQTQRKNQLLADIESLREEQRGLDNRCFSLLVLARNKSVINGIQQDKAKYLPKGKVLHVFPVSNVHYAAAKSGDEVQGGQLIVADTGIPALRNHALHIAAPLDLWANQAYAEDREELMSIVQRPRYIVDTLLKTLVKNLAKQTDHSINDPVYEGLQSFVTVARDVLCDITTWHHSSLAAFLRRNGNYGTRVRPQQSWNERFSAGSSDTLRFEWPSFIREKQHAEEHPLAIALPLGIFEEAIDASVGGIFTKVRAYQEAMWTEFKNILIDATRESPTGYFTKAMRQAYDDCRAITGPGSKARWISELTSHLESPPPNSPFIVLSKRTHLEVGQAASQHISALANQIDGIMQNIVDQTDLMIRRPHFTDFNFSEMAAREKVQKFLLRANPRFAAISRDLAALKKKYDSRGAISSDD</sequence>
<evidence type="ECO:0000259" key="3">
    <source>
        <dbReference type="Pfam" id="PF24564"/>
    </source>
</evidence>
<feature type="region of interest" description="Disordered" evidence="2">
    <location>
        <begin position="1"/>
        <end position="52"/>
    </location>
</feature>
<dbReference type="PANTHER" id="PTHR36681">
    <property type="entry name" value="NUCLEAR GTPASE, GERMINAL CENTER-ASSOCIATED, TANDEM DUPLICATE 3"/>
    <property type="match status" value="1"/>
</dbReference>
<dbReference type="Proteomes" id="UP000011761">
    <property type="component" value="Unassembled WGS sequence"/>
</dbReference>
<reference evidence="4 5" key="1">
    <citation type="journal article" date="2012" name="PLoS Pathog.">
        <title>Diverse lifestyles and strategies of plant pathogenesis encoded in the genomes of eighteen Dothideomycetes fungi.</title>
        <authorList>
            <person name="Ohm R.A."/>
            <person name="Feau N."/>
            <person name="Henrissat B."/>
            <person name="Schoch C.L."/>
            <person name="Horwitz B.A."/>
            <person name="Barry K.W."/>
            <person name="Condon B.J."/>
            <person name="Copeland A.C."/>
            <person name="Dhillon B."/>
            <person name="Glaser F."/>
            <person name="Hesse C.N."/>
            <person name="Kosti I."/>
            <person name="LaButti K."/>
            <person name="Lindquist E.A."/>
            <person name="Lucas S."/>
            <person name="Salamov A.A."/>
            <person name="Bradshaw R.E."/>
            <person name="Ciuffetti L."/>
            <person name="Hamelin R.C."/>
            <person name="Kema G.H.J."/>
            <person name="Lawrence C."/>
            <person name="Scott J.A."/>
            <person name="Spatafora J.W."/>
            <person name="Turgeon B.G."/>
            <person name="de Wit P.J.G.M."/>
            <person name="Zhong S."/>
            <person name="Goodwin S.B."/>
            <person name="Grigoriev I.V."/>
        </authorList>
    </citation>
    <scope>NUCLEOTIDE SEQUENCE [LARGE SCALE GENOMIC DNA]</scope>
    <source>
        <strain evidence="4 5">UAMH 10762</strain>
    </source>
</reference>
<dbReference type="GeneID" id="19110172"/>
<dbReference type="RefSeq" id="XP_007676005.1">
    <property type="nucleotide sequence ID" value="XM_007677815.1"/>
</dbReference>
<feature type="coiled-coil region" evidence="1">
    <location>
        <begin position="451"/>
        <end position="478"/>
    </location>
</feature>
<dbReference type="PANTHER" id="PTHR36681:SF3">
    <property type="entry name" value="NUCLEAR GTPASE, GERMINAL CENTER-ASSOCIATED, TANDEM DUPLICATE 3"/>
    <property type="match status" value="1"/>
</dbReference>
<dbReference type="OMA" id="CTHADEN"/>
<evidence type="ECO:0000256" key="1">
    <source>
        <dbReference type="SAM" id="Coils"/>
    </source>
</evidence>
<dbReference type="HOGENOM" id="CLU_010389_1_0_1"/>
<keyword evidence="5" id="KW-1185">Reference proteome</keyword>
<dbReference type="AlphaFoldDB" id="M2MYN4"/>
<evidence type="ECO:0000313" key="5">
    <source>
        <dbReference type="Proteomes" id="UP000011761"/>
    </source>
</evidence>
<gene>
    <name evidence="4" type="ORF">BAUCODRAFT_24433</name>
</gene>
<dbReference type="KEGG" id="bcom:BAUCODRAFT_24433"/>
<dbReference type="eggNOG" id="ENOG502SJYS">
    <property type="taxonomic scope" value="Eukaryota"/>
</dbReference>
<dbReference type="Pfam" id="PF24564">
    <property type="entry name" value="DUF7605"/>
    <property type="match status" value="2"/>
</dbReference>
<accession>M2MYN4</accession>
<evidence type="ECO:0000313" key="4">
    <source>
        <dbReference type="EMBL" id="EMC96718.1"/>
    </source>
</evidence>
<evidence type="ECO:0000256" key="2">
    <source>
        <dbReference type="SAM" id="MobiDB-lite"/>
    </source>
</evidence>
<dbReference type="SUPFAM" id="SSF52540">
    <property type="entry name" value="P-loop containing nucleoside triphosphate hydrolases"/>
    <property type="match status" value="1"/>
</dbReference>
<feature type="domain" description="DUF7605" evidence="3">
    <location>
        <begin position="686"/>
        <end position="764"/>
    </location>
</feature>
<organism evidence="4 5">
    <name type="scientific">Baudoinia panamericana (strain UAMH 10762)</name>
    <name type="common">Angels' share fungus</name>
    <name type="synonym">Baudoinia compniacensis (strain UAMH 10762)</name>
    <dbReference type="NCBI Taxonomy" id="717646"/>
    <lineage>
        <taxon>Eukaryota</taxon>
        <taxon>Fungi</taxon>
        <taxon>Dikarya</taxon>
        <taxon>Ascomycota</taxon>
        <taxon>Pezizomycotina</taxon>
        <taxon>Dothideomycetes</taxon>
        <taxon>Dothideomycetidae</taxon>
        <taxon>Mycosphaerellales</taxon>
        <taxon>Teratosphaeriaceae</taxon>
        <taxon>Baudoinia</taxon>
    </lineage>
</organism>
<proteinExistence type="predicted"/>
<keyword evidence="1" id="KW-0175">Coiled coil</keyword>
<dbReference type="EMBL" id="KB445555">
    <property type="protein sequence ID" value="EMC96718.1"/>
    <property type="molecule type" value="Genomic_DNA"/>
</dbReference>